<dbReference type="RefSeq" id="WP_145944251.1">
    <property type="nucleotide sequence ID" value="NZ_CP017641.1"/>
</dbReference>
<evidence type="ECO:0000256" key="1">
    <source>
        <dbReference type="SAM" id="MobiDB-lite"/>
    </source>
</evidence>
<feature type="region of interest" description="Disordered" evidence="1">
    <location>
        <begin position="216"/>
        <end position="245"/>
    </location>
</feature>
<accession>A0A1P8WJC2</accession>
<evidence type="ECO:0000256" key="2">
    <source>
        <dbReference type="SAM" id="SignalP"/>
    </source>
</evidence>
<gene>
    <name evidence="3" type="ORF">Fuma_03761</name>
</gene>
<keyword evidence="4" id="KW-1185">Reference proteome</keyword>
<dbReference type="Proteomes" id="UP000187735">
    <property type="component" value="Chromosome"/>
</dbReference>
<feature type="signal peptide" evidence="2">
    <location>
        <begin position="1"/>
        <end position="23"/>
    </location>
</feature>
<feature type="chain" id="PRO_5013156840" evidence="2">
    <location>
        <begin position="24"/>
        <end position="245"/>
    </location>
</feature>
<dbReference type="KEGG" id="fmr:Fuma_03761"/>
<feature type="compositionally biased region" description="Acidic residues" evidence="1">
    <location>
        <begin position="234"/>
        <end position="245"/>
    </location>
</feature>
<dbReference type="EMBL" id="CP017641">
    <property type="protein sequence ID" value="APZ94138.1"/>
    <property type="molecule type" value="Genomic_DNA"/>
</dbReference>
<keyword evidence="2" id="KW-0732">Signal</keyword>
<organism evidence="3 4">
    <name type="scientific">Fuerstiella marisgermanici</name>
    <dbReference type="NCBI Taxonomy" id="1891926"/>
    <lineage>
        <taxon>Bacteria</taxon>
        <taxon>Pseudomonadati</taxon>
        <taxon>Planctomycetota</taxon>
        <taxon>Planctomycetia</taxon>
        <taxon>Planctomycetales</taxon>
        <taxon>Planctomycetaceae</taxon>
        <taxon>Fuerstiella</taxon>
    </lineage>
</organism>
<name>A0A1P8WJC2_9PLAN</name>
<protein>
    <submittedName>
        <fullName evidence="3">Planctomycetes uncharacterized domain protein</fullName>
    </submittedName>
</protein>
<evidence type="ECO:0000313" key="3">
    <source>
        <dbReference type="EMBL" id="APZ94138.1"/>
    </source>
</evidence>
<sequence length="245" mass="25442" precursor="true">MMSRHLQAAAILAMIATGPHSIADEFGHVAPGTVISSGTVIDHGTVINYGGCGSTACGTVGCGTVSCGPCAGGGCQTGCSTCGGFDGCSMCGFGDGFGGEGIDIDSLTIESQSKKLYESLQAQLIFIMPEDADLYLSNQRMMTLGAKRTFNIPVNDQKRVYKYEIKVDVVRGGKKYYKKQKIETLRAGAILEIAVVAPKIEEGEDPVIVLAAAVKAPGGPPADEEGDKDKADEPAADDESPVAAR</sequence>
<reference evidence="3 4" key="1">
    <citation type="journal article" date="2016" name="Front. Microbiol.">
        <title>Fuerstia marisgermanicae gen. nov., sp. nov., an Unusual Member of the Phylum Planctomycetes from the German Wadden Sea.</title>
        <authorList>
            <person name="Kohn T."/>
            <person name="Heuer A."/>
            <person name="Jogler M."/>
            <person name="Vollmers J."/>
            <person name="Boedeker C."/>
            <person name="Bunk B."/>
            <person name="Rast P."/>
            <person name="Borchert D."/>
            <person name="Glockner I."/>
            <person name="Freese H.M."/>
            <person name="Klenk H.P."/>
            <person name="Overmann J."/>
            <person name="Kaster A.K."/>
            <person name="Rohde M."/>
            <person name="Wiegand S."/>
            <person name="Jogler C."/>
        </authorList>
    </citation>
    <scope>NUCLEOTIDE SEQUENCE [LARGE SCALE GENOMIC DNA]</scope>
    <source>
        <strain evidence="3 4">NH11</strain>
    </source>
</reference>
<proteinExistence type="predicted"/>
<dbReference type="AlphaFoldDB" id="A0A1P8WJC2"/>
<evidence type="ECO:0000313" key="4">
    <source>
        <dbReference type="Proteomes" id="UP000187735"/>
    </source>
</evidence>